<evidence type="ECO:0000313" key="3">
    <source>
        <dbReference type="Proteomes" id="UP000055854"/>
    </source>
</evidence>
<dbReference type="PANTHER" id="PTHR36582">
    <property type="entry name" value="ANTITOXIN PARD"/>
    <property type="match status" value="1"/>
</dbReference>
<evidence type="ECO:0000313" key="2">
    <source>
        <dbReference type="EMBL" id="KWV13024.1"/>
    </source>
</evidence>
<dbReference type="InterPro" id="IPR022789">
    <property type="entry name" value="ParD"/>
</dbReference>
<dbReference type="RefSeq" id="WP_058361002.1">
    <property type="nucleotide sequence ID" value="NZ_CP074365.1"/>
</dbReference>
<proteinExistence type="predicted"/>
<feature type="region of interest" description="Disordered" evidence="1">
    <location>
        <begin position="1"/>
        <end position="31"/>
    </location>
</feature>
<name>A0A120EWK6_XANCT</name>
<dbReference type="PANTHER" id="PTHR36582:SF2">
    <property type="entry name" value="ANTITOXIN PARD"/>
    <property type="match status" value="1"/>
</dbReference>
<gene>
    <name evidence="2" type="ORF">ATB53_16595</name>
</gene>
<comment type="caution">
    <text evidence="2">The sequence shown here is derived from an EMBL/GenBank/DDBJ whole genome shotgun (WGS) entry which is preliminary data.</text>
</comment>
<organism evidence="2 3">
    <name type="scientific">Xanthomonas campestris pv. translucens</name>
    <dbReference type="NCBI Taxonomy" id="343"/>
    <lineage>
        <taxon>Bacteria</taxon>
        <taxon>Pseudomonadati</taxon>
        <taxon>Pseudomonadota</taxon>
        <taxon>Gammaproteobacteria</taxon>
        <taxon>Lysobacterales</taxon>
        <taxon>Lysobacteraceae</taxon>
        <taxon>Xanthomonas</taxon>
        <taxon>Xanthomonas translucens group</taxon>
    </lineage>
</organism>
<dbReference type="Proteomes" id="UP000055854">
    <property type="component" value="Unassembled WGS sequence"/>
</dbReference>
<accession>A0A120EWK6</accession>
<dbReference type="EMBL" id="LNTA01000170">
    <property type="protein sequence ID" value="KWV13024.1"/>
    <property type="molecule type" value="Genomic_DNA"/>
</dbReference>
<dbReference type="OrthoDB" id="9811310at2"/>
<sequence length="84" mass="9218">MANKNISSPEEHKQFVDQQVAGHDCGSSSESVRGLICGQRDAENLRGVLLEGADSGPATAMEPDFFDTLRKRARDRAFRGRQPT</sequence>
<protein>
    <submittedName>
        <fullName evidence="2">CopG family transcriptional regulator</fullName>
    </submittedName>
</protein>
<evidence type="ECO:0000256" key="1">
    <source>
        <dbReference type="SAM" id="MobiDB-lite"/>
    </source>
</evidence>
<dbReference type="AlphaFoldDB" id="A0A120EWK6"/>
<reference evidence="2 3" key="1">
    <citation type="submission" date="2015-11" db="EMBL/GenBank/DDBJ databases">
        <title>Long Read and Single Molecule DNA Sequencing Simplifies Genome Assembly and TAL Effector Gene Analysis of Xanthomonas translucens.</title>
        <authorList>
            <person name="Peng Z."/>
            <person name="Hu Y."/>
            <person name="Xie J."/>
            <person name="Potnis N."/>
            <person name="Akhunova A."/>
            <person name="Jones J."/>
            <person name="Liu Z."/>
            <person name="White F."/>
            <person name="Liu S."/>
        </authorList>
    </citation>
    <scope>NUCLEOTIDE SEQUENCE [LARGE SCALE GENOMIC DNA]</scope>
    <source>
        <strain evidence="2 3">B1</strain>
    </source>
</reference>